<sequence length="142" mass="16446">MIRVKATNNNGHQLSISCLAAQSHQTIDMGIDPYIITYCILTGTKCSNVPQKTKTKPKLKRIEKQNQNQKQKYTLNSIKHYGTRRTKIIVFLSKLNWLRQNIHKQARSPDHFCRMSISITELLLLLLPLLLYLNKSNYVKPP</sequence>
<protein>
    <submittedName>
        <fullName evidence="2">Uncharacterized protein</fullName>
    </submittedName>
</protein>
<gene>
    <name evidence="2" type="ORF">CIPAW_10G160600</name>
</gene>
<keyword evidence="3" id="KW-1185">Reference proteome</keyword>
<dbReference type="PROSITE" id="PS51257">
    <property type="entry name" value="PROKAR_LIPOPROTEIN"/>
    <property type="match status" value="1"/>
</dbReference>
<keyword evidence="1" id="KW-1133">Transmembrane helix</keyword>
<reference evidence="2" key="1">
    <citation type="submission" date="2020-12" db="EMBL/GenBank/DDBJ databases">
        <title>WGS assembly of Carya illinoinensis cv. Pawnee.</title>
        <authorList>
            <person name="Platts A."/>
            <person name="Shu S."/>
            <person name="Wright S."/>
            <person name="Barry K."/>
            <person name="Edger P."/>
            <person name="Pires J.C."/>
            <person name="Schmutz J."/>
        </authorList>
    </citation>
    <scope>NUCLEOTIDE SEQUENCE</scope>
    <source>
        <tissue evidence="2">Leaf</tissue>
    </source>
</reference>
<accession>A0A8T1PGN4</accession>
<dbReference type="AlphaFoldDB" id="A0A8T1PGN4"/>
<comment type="caution">
    <text evidence="2">The sequence shown here is derived from an EMBL/GenBank/DDBJ whole genome shotgun (WGS) entry which is preliminary data.</text>
</comment>
<evidence type="ECO:0000256" key="1">
    <source>
        <dbReference type="SAM" id="Phobius"/>
    </source>
</evidence>
<feature type="transmembrane region" description="Helical" evidence="1">
    <location>
        <begin position="112"/>
        <end position="133"/>
    </location>
</feature>
<name>A0A8T1PGN4_CARIL</name>
<keyword evidence="1" id="KW-0472">Membrane</keyword>
<dbReference type="Proteomes" id="UP000811609">
    <property type="component" value="Chromosome 10"/>
</dbReference>
<evidence type="ECO:0000313" key="2">
    <source>
        <dbReference type="EMBL" id="KAG6640262.1"/>
    </source>
</evidence>
<organism evidence="2 3">
    <name type="scientific">Carya illinoinensis</name>
    <name type="common">Pecan</name>
    <dbReference type="NCBI Taxonomy" id="32201"/>
    <lineage>
        <taxon>Eukaryota</taxon>
        <taxon>Viridiplantae</taxon>
        <taxon>Streptophyta</taxon>
        <taxon>Embryophyta</taxon>
        <taxon>Tracheophyta</taxon>
        <taxon>Spermatophyta</taxon>
        <taxon>Magnoliopsida</taxon>
        <taxon>eudicotyledons</taxon>
        <taxon>Gunneridae</taxon>
        <taxon>Pentapetalae</taxon>
        <taxon>rosids</taxon>
        <taxon>fabids</taxon>
        <taxon>Fagales</taxon>
        <taxon>Juglandaceae</taxon>
        <taxon>Carya</taxon>
    </lineage>
</organism>
<proteinExistence type="predicted"/>
<evidence type="ECO:0000313" key="3">
    <source>
        <dbReference type="Proteomes" id="UP000811609"/>
    </source>
</evidence>
<dbReference type="EMBL" id="CM031818">
    <property type="protein sequence ID" value="KAG6640262.1"/>
    <property type="molecule type" value="Genomic_DNA"/>
</dbReference>
<keyword evidence="1" id="KW-0812">Transmembrane</keyword>